<dbReference type="GO" id="GO:0003700">
    <property type="term" value="F:DNA-binding transcription factor activity"/>
    <property type="evidence" value="ECO:0007669"/>
    <property type="project" value="TreeGrafter"/>
</dbReference>
<keyword evidence="1" id="KW-0805">Transcription regulation</keyword>
<dbReference type="InterPro" id="IPR028082">
    <property type="entry name" value="Peripla_BP_I"/>
</dbReference>
<dbReference type="RefSeq" id="WP_064222637.1">
    <property type="nucleotide sequence ID" value="NZ_CANKZB010000001.1"/>
</dbReference>
<dbReference type="InterPro" id="IPR010982">
    <property type="entry name" value="Lambda_DNA-bd_dom_sf"/>
</dbReference>
<dbReference type="CDD" id="cd06267">
    <property type="entry name" value="PBP1_LacI_sugar_binding-like"/>
    <property type="match status" value="1"/>
</dbReference>
<evidence type="ECO:0000256" key="2">
    <source>
        <dbReference type="ARBA" id="ARBA00023125"/>
    </source>
</evidence>
<sequence>MVPVKIRNMEEFASISGLSRPTVSKYFHDPGSVRATTRARIEAALEKYDYRPNIFAMNQNRKLTKNVGIMVPYLADPFFAEIARNIEQRCIDAGYSPTLFSSHGNPDLEVEILENLRALKPAGALIAPLGRISDSAAVASFCDEVPTVLFDSNLPDMGLAFIGSDNPQFSMLMVEYLCRTGEPPCFFEMKDPANPNANKRRQGYLDAMTQLGFEPSIVKVEGQGWSFEEIGRAGGIQTLEAGGFATNTILCSNDRLAIGLLTACYEKGLRVGRDAGSDLRIAGQDDHPFSRFTCPPLTTIAQDYDAVSRRAVQTLFDVVESGDQSRAHETVLYEGKLIMRQSA</sequence>
<gene>
    <name evidence="5" type="ORF">JQV55_00890</name>
</gene>
<evidence type="ECO:0000259" key="4">
    <source>
        <dbReference type="PROSITE" id="PS50932"/>
    </source>
</evidence>
<reference evidence="5 6" key="1">
    <citation type="submission" date="2021-01" db="EMBL/GenBank/DDBJ databases">
        <title>Diatom-associated Roseobacters Show Island Model of Population Structure.</title>
        <authorList>
            <person name="Qu L."/>
            <person name="Feng X."/>
            <person name="Chen Y."/>
            <person name="Li L."/>
            <person name="Wang X."/>
            <person name="Hu Z."/>
            <person name="Wang H."/>
            <person name="Luo H."/>
        </authorList>
    </citation>
    <scope>NUCLEOTIDE SEQUENCE [LARGE SCALE GENOMIC DNA]</scope>
    <source>
        <strain evidence="5 6">TR60-84</strain>
    </source>
</reference>
<dbReference type="CDD" id="cd01392">
    <property type="entry name" value="HTH_LacI"/>
    <property type="match status" value="1"/>
</dbReference>
<evidence type="ECO:0000313" key="6">
    <source>
        <dbReference type="Proteomes" id="UP000732193"/>
    </source>
</evidence>
<dbReference type="SMART" id="SM00354">
    <property type="entry name" value="HTH_LACI"/>
    <property type="match status" value="1"/>
</dbReference>
<feature type="domain" description="HTH lacI-type" evidence="4">
    <location>
        <begin position="7"/>
        <end position="61"/>
    </location>
</feature>
<evidence type="ECO:0000313" key="5">
    <source>
        <dbReference type="EMBL" id="MBM1712113.1"/>
    </source>
</evidence>
<dbReference type="InterPro" id="IPR046335">
    <property type="entry name" value="LacI/GalR-like_sensor"/>
</dbReference>
<proteinExistence type="predicted"/>
<dbReference type="InterPro" id="IPR000843">
    <property type="entry name" value="HTH_LacI"/>
</dbReference>
<dbReference type="Gene3D" id="1.10.260.40">
    <property type="entry name" value="lambda repressor-like DNA-binding domains"/>
    <property type="match status" value="1"/>
</dbReference>
<dbReference type="PANTHER" id="PTHR30146">
    <property type="entry name" value="LACI-RELATED TRANSCRIPTIONAL REPRESSOR"/>
    <property type="match status" value="1"/>
</dbReference>
<dbReference type="PROSITE" id="PS50932">
    <property type="entry name" value="HTH_LACI_2"/>
    <property type="match status" value="1"/>
</dbReference>
<dbReference type="AlphaFoldDB" id="A0AAE2VV28"/>
<evidence type="ECO:0000256" key="1">
    <source>
        <dbReference type="ARBA" id="ARBA00023015"/>
    </source>
</evidence>
<name>A0AAE2VV28_9RHOB</name>
<keyword evidence="6" id="KW-1185">Reference proteome</keyword>
<evidence type="ECO:0000256" key="3">
    <source>
        <dbReference type="ARBA" id="ARBA00023163"/>
    </source>
</evidence>
<dbReference type="GO" id="GO:0000976">
    <property type="term" value="F:transcription cis-regulatory region binding"/>
    <property type="evidence" value="ECO:0007669"/>
    <property type="project" value="TreeGrafter"/>
</dbReference>
<protein>
    <submittedName>
        <fullName evidence="5">LacI family DNA-binding transcriptional regulator</fullName>
    </submittedName>
</protein>
<dbReference type="Gene3D" id="3.40.50.2300">
    <property type="match status" value="2"/>
</dbReference>
<comment type="caution">
    <text evidence="5">The sequence shown here is derived from an EMBL/GenBank/DDBJ whole genome shotgun (WGS) entry which is preliminary data.</text>
</comment>
<dbReference type="Proteomes" id="UP000732193">
    <property type="component" value="Unassembled WGS sequence"/>
</dbReference>
<dbReference type="EMBL" id="JAFBRM010000001">
    <property type="protein sequence ID" value="MBM1712113.1"/>
    <property type="molecule type" value="Genomic_DNA"/>
</dbReference>
<dbReference type="SUPFAM" id="SSF47413">
    <property type="entry name" value="lambda repressor-like DNA-binding domains"/>
    <property type="match status" value="1"/>
</dbReference>
<keyword evidence="2 5" id="KW-0238">DNA-binding</keyword>
<organism evidence="5 6">
    <name type="scientific">Sulfitobacter geojensis</name>
    <dbReference type="NCBI Taxonomy" id="1342299"/>
    <lineage>
        <taxon>Bacteria</taxon>
        <taxon>Pseudomonadati</taxon>
        <taxon>Pseudomonadota</taxon>
        <taxon>Alphaproteobacteria</taxon>
        <taxon>Rhodobacterales</taxon>
        <taxon>Roseobacteraceae</taxon>
        <taxon>Sulfitobacter</taxon>
    </lineage>
</organism>
<accession>A0AAE2VV28</accession>
<dbReference type="Pfam" id="PF00356">
    <property type="entry name" value="LacI"/>
    <property type="match status" value="1"/>
</dbReference>
<dbReference type="Pfam" id="PF13377">
    <property type="entry name" value="Peripla_BP_3"/>
    <property type="match status" value="1"/>
</dbReference>
<dbReference type="PANTHER" id="PTHR30146:SF109">
    <property type="entry name" value="HTH-TYPE TRANSCRIPTIONAL REGULATOR GALS"/>
    <property type="match status" value="1"/>
</dbReference>
<keyword evidence="3" id="KW-0804">Transcription</keyword>
<dbReference type="SUPFAM" id="SSF53822">
    <property type="entry name" value="Periplasmic binding protein-like I"/>
    <property type="match status" value="1"/>
</dbReference>